<dbReference type="Gene3D" id="1.10.287.470">
    <property type="entry name" value="Helix hairpin bin"/>
    <property type="match status" value="1"/>
</dbReference>
<accession>A0ABQ6DZI1</accession>
<comment type="similarity">
    <text evidence="1">Belongs to the membrane fusion protein (MFP) (TC 8.A.1) family.</text>
</comment>
<dbReference type="EMBL" id="BSPQ01000004">
    <property type="protein sequence ID" value="GLS90574.1"/>
    <property type="molecule type" value="Genomic_DNA"/>
</dbReference>
<protein>
    <submittedName>
        <fullName evidence="4">MexH family multidrug efflux RND transporter periplasmic adaptor subunit</fullName>
    </submittedName>
</protein>
<dbReference type="InterPro" id="IPR006143">
    <property type="entry name" value="RND_pump_MFP"/>
</dbReference>
<dbReference type="Gene3D" id="2.40.50.100">
    <property type="match status" value="1"/>
</dbReference>
<dbReference type="PANTHER" id="PTHR30469">
    <property type="entry name" value="MULTIDRUG RESISTANCE PROTEIN MDTA"/>
    <property type="match status" value="1"/>
</dbReference>
<comment type="caution">
    <text evidence="4">The sequence shown here is derived from an EMBL/GenBank/DDBJ whole genome shotgun (WGS) entry which is preliminary data.</text>
</comment>
<keyword evidence="5" id="KW-1185">Reference proteome</keyword>
<dbReference type="Gene3D" id="2.40.420.20">
    <property type="match status" value="1"/>
</dbReference>
<evidence type="ECO:0000313" key="5">
    <source>
        <dbReference type="Proteomes" id="UP001157353"/>
    </source>
</evidence>
<dbReference type="RefSeq" id="WP_284203693.1">
    <property type="nucleotide sequence ID" value="NZ_BSPQ01000004.1"/>
</dbReference>
<proteinExistence type="inferred from homology"/>
<name>A0ABQ6DZI1_9GAMM</name>
<feature type="domain" description="Multidrug resistance protein MdtA-like barrel-sandwich hybrid" evidence="2">
    <location>
        <begin position="70"/>
        <end position="189"/>
    </location>
</feature>
<dbReference type="Pfam" id="PF25917">
    <property type="entry name" value="BSH_RND"/>
    <property type="match status" value="1"/>
</dbReference>
<reference evidence="5" key="1">
    <citation type="journal article" date="2019" name="Int. J. Syst. Evol. Microbiol.">
        <title>The Global Catalogue of Microorganisms (GCM) 10K type strain sequencing project: providing services to taxonomists for standard genome sequencing and annotation.</title>
        <authorList>
            <consortium name="The Broad Institute Genomics Platform"/>
            <consortium name="The Broad Institute Genome Sequencing Center for Infectious Disease"/>
            <person name="Wu L."/>
            <person name="Ma J."/>
        </authorList>
    </citation>
    <scope>NUCLEOTIDE SEQUENCE [LARGE SCALE GENOMIC DNA]</scope>
    <source>
        <strain evidence="5">NBRC 103166</strain>
    </source>
</reference>
<sequence length="373" mass="41132">MKKWIASALLLAILVFGSVIGFNMFKAQKIQEYLANRPIPEFPVTSIEIKTEDWTPHLRVIGFIEPKQGVTITNEVSGKIVKIDFESGQQLKKGDALVYLDSEVEKANLKASQGRLSSVDRNYKRMLSLFKNGSVSQGDVDSAEADLLALQGQIESYEATISRRIIRAPFDGIAGLRNVFMGEYLQDGTDIVRLEDISRMQIRFTIPQNDLNKIFIGQDLNIFVDAQADTSFQGTISAIEPAVNFQSGVIQVQADIPNQDHMLRSGMFAKANIILPTLENQITVTETAINYTLYGETVYVISDQKNEAGDAFKQVNQKIVELGKSKDGEIHVLSGLEAGDSVVTSGQVRLSNGAHVRLIESDILNKPAEIPAL</sequence>
<evidence type="ECO:0000259" key="2">
    <source>
        <dbReference type="Pfam" id="PF25917"/>
    </source>
</evidence>
<dbReference type="Proteomes" id="UP001157353">
    <property type="component" value="Unassembled WGS sequence"/>
</dbReference>
<feature type="domain" description="CusB-like beta-barrel" evidence="3">
    <location>
        <begin position="204"/>
        <end position="273"/>
    </location>
</feature>
<dbReference type="Pfam" id="PF25954">
    <property type="entry name" value="Beta-barrel_RND_2"/>
    <property type="match status" value="1"/>
</dbReference>
<dbReference type="NCBIfam" id="TIGR01730">
    <property type="entry name" value="RND_mfp"/>
    <property type="match status" value="1"/>
</dbReference>
<organism evidence="4 5">
    <name type="scientific">Psychromonas marina</name>
    <dbReference type="NCBI Taxonomy" id="88364"/>
    <lineage>
        <taxon>Bacteria</taxon>
        <taxon>Pseudomonadati</taxon>
        <taxon>Pseudomonadota</taxon>
        <taxon>Gammaproteobacteria</taxon>
        <taxon>Alteromonadales</taxon>
        <taxon>Psychromonadaceae</taxon>
        <taxon>Psychromonas</taxon>
    </lineage>
</organism>
<evidence type="ECO:0000256" key="1">
    <source>
        <dbReference type="ARBA" id="ARBA00009477"/>
    </source>
</evidence>
<dbReference type="Gene3D" id="2.40.30.170">
    <property type="match status" value="1"/>
</dbReference>
<gene>
    <name evidence="4" type="ORF">GCM10007916_16410</name>
</gene>
<dbReference type="InterPro" id="IPR058792">
    <property type="entry name" value="Beta-barrel_RND_2"/>
</dbReference>
<dbReference type="SUPFAM" id="SSF111369">
    <property type="entry name" value="HlyD-like secretion proteins"/>
    <property type="match status" value="1"/>
</dbReference>
<evidence type="ECO:0000259" key="3">
    <source>
        <dbReference type="Pfam" id="PF25954"/>
    </source>
</evidence>
<dbReference type="PANTHER" id="PTHR30469:SF11">
    <property type="entry name" value="BLL4320 PROTEIN"/>
    <property type="match status" value="1"/>
</dbReference>
<dbReference type="InterPro" id="IPR058625">
    <property type="entry name" value="MdtA-like_BSH"/>
</dbReference>
<evidence type="ECO:0000313" key="4">
    <source>
        <dbReference type="EMBL" id="GLS90574.1"/>
    </source>
</evidence>